<dbReference type="PATRIC" id="fig|1410657.5.peg.64"/>
<gene>
    <name evidence="9" type="primary">mscL</name>
    <name evidence="10" type="ORF">IV49_GL000062</name>
</gene>
<dbReference type="NCBIfam" id="TIGR00220">
    <property type="entry name" value="mscL"/>
    <property type="match status" value="1"/>
</dbReference>
<keyword evidence="5 9" id="KW-1133">Transmembrane helix</keyword>
<dbReference type="RefSeq" id="WP_031590028.1">
    <property type="nucleotide sequence ID" value="NZ_JQBL01000001.1"/>
</dbReference>
<comment type="caution">
    <text evidence="10">The sequence shown here is derived from an EMBL/GenBank/DDBJ whole genome shotgun (WGS) entry which is preliminary data.</text>
</comment>
<reference evidence="10 11" key="1">
    <citation type="journal article" date="2015" name="Genome Announc.">
        <title>Expanding the biotechnology potential of lactobacilli through comparative genomics of 213 strains and associated genera.</title>
        <authorList>
            <person name="Sun Z."/>
            <person name="Harris H.M."/>
            <person name="McCann A."/>
            <person name="Guo C."/>
            <person name="Argimon S."/>
            <person name="Zhang W."/>
            <person name="Yang X."/>
            <person name="Jeffery I.B."/>
            <person name="Cooney J.C."/>
            <person name="Kagawa T.F."/>
            <person name="Liu W."/>
            <person name="Song Y."/>
            <person name="Salvetti E."/>
            <person name="Wrobel A."/>
            <person name="Rasinkangas P."/>
            <person name="Parkhill J."/>
            <person name="Rea M.C."/>
            <person name="O'Sullivan O."/>
            <person name="Ritari J."/>
            <person name="Douillard F.P."/>
            <person name="Paul Ross R."/>
            <person name="Yang R."/>
            <person name="Briner A.E."/>
            <person name="Felis G.E."/>
            <person name="de Vos W.M."/>
            <person name="Barrangou R."/>
            <person name="Klaenhammer T.R."/>
            <person name="Caufield P.W."/>
            <person name="Cui Y."/>
            <person name="Zhang H."/>
            <person name="O'Toole P.W."/>
        </authorList>
    </citation>
    <scope>NUCLEOTIDE SEQUENCE [LARGE SCALE GENOMIC DNA]</scope>
    <source>
        <strain evidence="10 11">DSM 20405</strain>
    </source>
</reference>
<name>A0A0R2HM31_9FIRM</name>
<dbReference type="HAMAP" id="MF_00115">
    <property type="entry name" value="MscL"/>
    <property type="match status" value="1"/>
</dbReference>
<evidence type="ECO:0000256" key="1">
    <source>
        <dbReference type="ARBA" id="ARBA00004141"/>
    </source>
</evidence>
<dbReference type="InterPro" id="IPR001185">
    <property type="entry name" value="MS_channel"/>
</dbReference>
<evidence type="ECO:0000313" key="10">
    <source>
        <dbReference type="EMBL" id="KRN51445.1"/>
    </source>
</evidence>
<dbReference type="EMBL" id="JQBL01000001">
    <property type="protein sequence ID" value="KRN51445.1"/>
    <property type="molecule type" value="Genomic_DNA"/>
</dbReference>
<keyword evidence="4 9" id="KW-0812">Transmembrane</keyword>
<evidence type="ECO:0000313" key="11">
    <source>
        <dbReference type="Proteomes" id="UP000051841"/>
    </source>
</evidence>
<dbReference type="SUPFAM" id="SSF81330">
    <property type="entry name" value="Gated mechanosensitive channel"/>
    <property type="match status" value="1"/>
</dbReference>
<dbReference type="PANTHER" id="PTHR30266">
    <property type="entry name" value="MECHANOSENSITIVE CHANNEL MSCL"/>
    <property type="match status" value="1"/>
</dbReference>
<dbReference type="PRINTS" id="PR01264">
    <property type="entry name" value="MECHCHANNEL"/>
</dbReference>
<protein>
    <recommendedName>
        <fullName evidence="9">Large-conductance mechanosensitive channel</fullName>
    </recommendedName>
</protein>
<evidence type="ECO:0000256" key="3">
    <source>
        <dbReference type="ARBA" id="ARBA00022475"/>
    </source>
</evidence>
<evidence type="ECO:0000256" key="2">
    <source>
        <dbReference type="ARBA" id="ARBA00022448"/>
    </source>
</evidence>
<dbReference type="InterPro" id="IPR037673">
    <property type="entry name" value="MSC/AndL"/>
</dbReference>
<evidence type="ECO:0000256" key="8">
    <source>
        <dbReference type="ARBA" id="ARBA00023303"/>
    </source>
</evidence>
<sequence length="135" mass="14746">MKNLWKEFKEFAFTGNVIDMAVGVILGGALKDVVTALVNMLMGVISGIIKIPASLDEAVFKMSIGPAGTVSIKYGAFVSSFINFLLLALCIFLIVKSINKAKDKLKKEEESKPDEAAKPDDIVLLEEIRDLLKNK</sequence>
<comment type="subcellular location">
    <subcellularLocation>
        <location evidence="9">Cell membrane</location>
        <topology evidence="9">Multi-pass membrane protein</topology>
    </subcellularLocation>
    <subcellularLocation>
        <location evidence="1">Membrane</location>
        <topology evidence="1">Multi-pass membrane protein</topology>
    </subcellularLocation>
</comment>
<evidence type="ECO:0000256" key="5">
    <source>
        <dbReference type="ARBA" id="ARBA00022989"/>
    </source>
</evidence>
<dbReference type="AlphaFoldDB" id="A0A0R2HM31"/>
<keyword evidence="2 9" id="KW-0813">Transport</keyword>
<dbReference type="GO" id="GO:0008381">
    <property type="term" value="F:mechanosensitive monoatomic ion channel activity"/>
    <property type="evidence" value="ECO:0007669"/>
    <property type="project" value="UniProtKB-UniRule"/>
</dbReference>
<keyword evidence="11" id="KW-1185">Reference proteome</keyword>
<comment type="similarity">
    <text evidence="9">Belongs to the MscL family.</text>
</comment>
<dbReference type="Gene3D" id="1.10.1200.120">
    <property type="entry name" value="Large-conductance mechanosensitive channel, MscL, domain 1"/>
    <property type="match status" value="1"/>
</dbReference>
<dbReference type="Pfam" id="PF01741">
    <property type="entry name" value="MscL"/>
    <property type="match status" value="1"/>
</dbReference>
<comment type="subunit">
    <text evidence="9">Homopentamer.</text>
</comment>
<organism evidence="10 11">
    <name type="scientific">Kandleria vitulina DSM 20405</name>
    <dbReference type="NCBI Taxonomy" id="1410657"/>
    <lineage>
        <taxon>Bacteria</taxon>
        <taxon>Bacillati</taxon>
        <taxon>Bacillota</taxon>
        <taxon>Erysipelotrichia</taxon>
        <taxon>Erysipelotrichales</taxon>
        <taxon>Coprobacillaceae</taxon>
        <taxon>Kandleria</taxon>
    </lineage>
</organism>
<dbReference type="PANTHER" id="PTHR30266:SF2">
    <property type="entry name" value="LARGE-CONDUCTANCE MECHANOSENSITIVE CHANNEL"/>
    <property type="match status" value="1"/>
</dbReference>
<evidence type="ECO:0000256" key="6">
    <source>
        <dbReference type="ARBA" id="ARBA00023065"/>
    </source>
</evidence>
<feature type="transmembrane region" description="Helical" evidence="9">
    <location>
        <begin position="37"/>
        <end position="55"/>
    </location>
</feature>
<dbReference type="InterPro" id="IPR036019">
    <property type="entry name" value="MscL_channel"/>
</dbReference>
<evidence type="ECO:0000256" key="7">
    <source>
        <dbReference type="ARBA" id="ARBA00023136"/>
    </source>
</evidence>
<feature type="transmembrane region" description="Helical" evidence="9">
    <location>
        <begin position="75"/>
        <end position="95"/>
    </location>
</feature>
<comment type="function">
    <text evidence="9">Channel that opens in response to stretch forces in the membrane lipid bilayer. May participate in the regulation of osmotic pressure changes within the cell.</text>
</comment>
<dbReference type="Proteomes" id="UP000051841">
    <property type="component" value="Unassembled WGS sequence"/>
</dbReference>
<proteinExistence type="inferred from homology"/>
<keyword evidence="7 9" id="KW-0472">Membrane</keyword>
<dbReference type="GO" id="GO:0005886">
    <property type="term" value="C:plasma membrane"/>
    <property type="evidence" value="ECO:0007669"/>
    <property type="project" value="UniProtKB-SubCell"/>
</dbReference>
<keyword evidence="3 9" id="KW-1003">Cell membrane</keyword>
<keyword evidence="6 9" id="KW-0406">Ion transport</keyword>
<evidence type="ECO:0000256" key="4">
    <source>
        <dbReference type="ARBA" id="ARBA00022692"/>
    </source>
</evidence>
<accession>A0A0R2HM31</accession>
<evidence type="ECO:0000256" key="9">
    <source>
        <dbReference type="HAMAP-Rule" id="MF_00115"/>
    </source>
</evidence>
<keyword evidence="8 9" id="KW-0407">Ion channel</keyword>